<evidence type="ECO:0000256" key="11">
    <source>
        <dbReference type="ARBA" id="ARBA00022741"/>
    </source>
</evidence>
<evidence type="ECO:0000256" key="2">
    <source>
        <dbReference type="ARBA" id="ARBA00004496"/>
    </source>
</evidence>
<dbReference type="CDD" id="cd06223">
    <property type="entry name" value="PRTases_typeI"/>
    <property type="match status" value="1"/>
</dbReference>
<dbReference type="NCBIfam" id="TIGR01203">
    <property type="entry name" value="HGPRTase"/>
    <property type="match status" value="1"/>
</dbReference>
<dbReference type="GO" id="GO:0052657">
    <property type="term" value="F:guanine phosphoribosyltransferase activity"/>
    <property type="evidence" value="ECO:0007669"/>
    <property type="project" value="UniProtKB-ARBA"/>
</dbReference>
<dbReference type="GO" id="GO:0005829">
    <property type="term" value="C:cytosol"/>
    <property type="evidence" value="ECO:0007669"/>
    <property type="project" value="TreeGrafter"/>
</dbReference>
<evidence type="ECO:0000256" key="15">
    <source>
        <dbReference type="RuleBase" id="RU364099"/>
    </source>
</evidence>
<dbReference type="PANTHER" id="PTHR43340:SF1">
    <property type="entry name" value="HYPOXANTHINE PHOSPHORIBOSYLTRANSFERASE"/>
    <property type="match status" value="1"/>
</dbReference>
<dbReference type="GO" id="GO:0000287">
    <property type="term" value="F:magnesium ion binding"/>
    <property type="evidence" value="ECO:0007669"/>
    <property type="project" value="TreeGrafter"/>
</dbReference>
<comment type="catalytic activity">
    <reaction evidence="13">
        <text>GMP + diphosphate = guanine + 5-phospho-alpha-D-ribose 1-diphosphate</text>
        <dbReference type="Rhea" id="RHEA:25424"/>
        <dbReference type="ChEBI" id="CHEBI:16235"/>
        <dbReference type="ChEBI" id="CHEBI:33019"/>
        <dbReference type="ChEBI" id="CHEBI:58017"/>
        <dbReference type="ChEBI" id="CHEBI:58115"/>
        <dbReference type="EC" id="2.4.2.8"/>
    </reaction>
    <physiologicalReaction direction="right-to-left" evidence="13">
        <dbReference type="Rhea" id="RHEA:25426"/>
    </physiologicalReaction>
</comment>
<evidence type="ECO:0000256" key="10">
    <source>
        <dbReference type="ARBA" id="ARBA00022726"/>
    </source>
</evidence>
<keyword evidence="8 15" id="KW-0808">Transferase</keyword>
<comment type="pathway">
    <text evidence="3 15">Purine metabolism; IMP biosynthesis via salvage pathway; IMP from hypoxanthine: step 1/1.</text>
</comment>
<feature type="domain" description="Phosphoribosyltransferase" evidence="16">
    <location>
        <begin position="23"/>
        <end position="171"/>
    </location>
</feature>
<dbReference type="GO" id="GO:0046100">
    <property type="term" value="P:hypoxanthine metabolic process"/>
    <property type="evidence" value="ECO:0007669"/>
    <property type="project" value="TreeGrafter"/>
</dbReference>
<evidence type="ECO:0000259" key="16">
    <source>
        <dbReference type="Pfam" id="PF00156"/>
    </source>
</evidence>
<dbReference type="GO" id="GO:0004422">
    <property type="term" value="F:hypoxanthine phosphoribosyltransferase activity"/>
    <property type="evidence" value="ECO:0007669"/>
    <property type="project" value="InterPro"/>
</dbReference>
<dbReference type="PANTHER" id="PTHR43340">
    <property type="entry name" value="HYPOXANTHINE-GUANINE PHOSPHORIBOSYLTRANSFERASE"/>
    <property type="match status" value="1"/>
</dbReference>
<dbReference type="FunFam" id="3.40.50.2020:FF:000006">
    <property type="entry name" value="Hypoxanthine phosphoribosyltransferase"/>
    <property type="match status" value="1"/>
</dbReference>
<comment type="catalytic activity">
    <reaction evidence="14">
        <text>IMP + diphosphate = hypoxanthine + 5-phospho-alpha-D-ribose 1-diphosphate</text>
        <dbReference type="Rhea" id="RHEA:17973"/>
        <dbReference type="ChEBI" id="CHEBI:17368"/>
        <dbReference type="ChEBI" id="CHEBI:33019"/>
        <dbReference type="ChEBI" id="CHEBI:58017"/>
        <dbReference type="ChEBI" id="CHEBI:58053"/>
        <dbReference type="EC" id="2.4.2.8"/>
    </reaction>
    <physiologicalReaction direction="right-to-left" evidence="14">
        <dbReference type="Rhea" id="RHEA:17975"/>
    </physiologicalReaction>
</comment>
<protein>
    <recommendedName>
        <fullName evidence="15">Hypoxanthine phosphoribosyltransferase</fullName>
        <ecNumber evidence="15">2.4.2.8</ecNumber>
    </recommendedName>
</protein>
<evidence type="ECO:0000256" key="8">
    <source>
        <dbReference type="ARBA" id="ARBA00022679"/>
    </source>
</evidence>
<dbReference type="Pfam" id="PF00156">
    <property type="entry name" value="Pribosyltran"/>
    <property type="match status" value="1"/>
</dbReference>
<dbReference type="EMBL" id="JAEKNQ010000020">
    <property type="protein sequence ID" value="MBJ7602565.1"/>
    <property type="molecule type" value="Genomic_DNA"/>
</dbReference>
<evidence type="ECO:0000256" key="6">
    <source>
        <dbReference type="ARBA" id="ARBA00022490"/>
    </source>
</evidence>
<dbReference type="EC" id="2.4.2.8" evidence="15"/>
<comment type="cofactor">
    <cofactor evidence="1 15">
        <name>Mg(2+)</name>
        <dbReference type="ChEBI" id="CHEBI:18420"/>
    </cofactor>
</comment>
<dbReference type="GO" id="GO:0000166">
    <property type="term" value="F:nucleotide binding"/>
    <property type="evidence" value="ECO:0007669"/>
    <property type="project" value="UniProtKB-KW"/>
</dbReference>
<comment type="similarity">
    <text evidence="5 15">Belongs to the purine/pyrimidine phosphoribosyltransferase family.</text>
</comment>
<dbReference type="GO" id="GO:0006178">
    <property type="term" value="P:guanine salvage"/>
    <property type="evidence" value="ECO:0007669"/>
    <property type="project" value="TreeGrafter"/>
</dbReference>
<keyword evidence="10 15" id="KW-0660">Purine salvage</keyword>
<dbReference type="SUPFAM" id="SSF53271">
    <property type="entry name" value="PRTase-like"/>
    <property type="match status" value="1"/>
</dbReference>
<evidence type="ECO:0000256" key="14">
    <source>
        <dbReference type="ARBA" id="ARBA00049402"/>
    </source>
</evidence>
<evidence type="ECO:0000313" key="17">
    <source>
        <dbReference type="EMBL" id="MBJ7602565.1"/>
    </source>
</evidence>
<comment type="caution">
    <text evidence="17">The sequence shown here is derived from an EMBL/GenBank/DDBJ whole genome shotgun (WGS) entry which is preliminary data.</text>
</comment>
<dbReference type="InterPro" id="IPR029057">
    <property type="entry name" value="PRTase-like"/>
</dbReference>
<evidence type="ECO:0000313" key="18">
    <source>
        <dbReference type="Proteomes" id="UP000620075"/>
    </source>
</evidence>
<dbReference type="RefSeq" id="WP_338177155.1">
    <property type="nucleotide sequence ID" value="NZ_JAEKNQ010000020.1"/>
</dbReference>
<dbReference type="GO" id="GO:0006166">
    <property type="term" value="P:purine ribonucleoside salvage"/>
    <property type="evidence" value="ECO:0007669"/>
    <property type="project" value="UniProtKB-KW"/>
</dbReference>
<organism evidence="17 18">
    <name type="scientific">Candidatus Dormiibacter inghamiae</name>
    <dbReference type="NCBI Taxonomy" id="3127013"/>
    <lineage>
        <taxon>Bacteria</taxon>
        <taxon>Bacillati</taxon>
        <taxon>Candidatus Dormiibacterota</taxon>
        <taxon>Candidatus Dormibacteria</taxon>
        <taxon>Candidatus Dormibacterales</taxon>
        <taxon>Candidatus Dormibacteraceae</taxon>
        <taxon>Candidatus Dormiibacter</taxon>
    </lineage>
</organism>
<accession>A0A934KI80</accession>
<dbReference type="Proteomes" id="UP000620075">
    <property type="component" value="Unassembled WGS sequence"/>
</dbReference>
<evidence type="ECO:0000256" key="5">
    <source>
        <dbReference type="ARBA" id="ARBA00008391"/>
    </source>
</evidence>
<gene>
    <name evidence="17" type="primary">hpt</name>
    <name evidence="17" type="ORF">JF888_05135</name>
</gene>
<keyword evidence="12 15" id="KW-0460">Magnesium</keyword>
<name>A0A934KI80_9BACT</name>
<dbReference type="GO" id="GO:0032263">
    <property type="term" value="P:GMP salvage"/>
    <property type="evidence" value="ECO:0007669"/>
    <property type="project" value="TreeGrafter"/>
</dbReference>
<evidence type="ECO:0000256" key="9">
    <source>
        <dbReference type="ARBA" id="ARBA00022723"/>
    </source>
</evidence>
<evidence type="ECO:0000256" key="4">
    <source>
        <dbReference type="ARBA" id="ARBA00004676"/>
    </source>
</evidence>
<keyword evidence="6 15" id="KW-0963">Cytoplasm</keyword>
<keyword evidence="7 15" id="KW-0328">Glycosyltransferase</keyword>
<reference evidence="17 18" key="1">
    <citation type="submission" date="2020-10" db="EMBL/GenBank/DDBJ databases">
        <title>Ca. Dormibacterota MAGs.</title>
        <authorList>
            <person name="Montgomery K."/>
        </authorList>
    </citation>
    <scope>NUCLEOTIDE SEQUENCE [LARGE SCALE GENOMIC DNA]</scope>
    <source>
        <strain evidence="17">SC8811_S16_3</strain>
    </source>
</reference>
<proteinExistence type="inferred from homology"/>
<dbReference type="InterPro" id="IPR005904">
    <property type="entry name" value="Hxn_phspho_trans"/>
</dbReference>
<keyword evidence="11 15" id="KW-0547">Nucleotide-binding</keyword>
<dbReference type="AlphaFoldDB" id="A0A934KI80"/>
<dbReference type="Gene3D" id="3.40.50.2020">
    <property type="match status" value="1"/>
</dbReference>
<evidence type="ECO:0000256" key="12">
    <source>
        <dbReference type="ARBA" id="ARBA00022842"/>
    </source>
</evidence>
<evidence type="ECO:0000256" key="7">
    <source>
        <dbReference type="ARBA" id="ARBA00022676"/>
    </source>
</evidence>
<keyword evidence="9 15" id="KW-0479">Metal-binding</keyword>
<sequence>MQAGLAQLAPPVGDGGKPLISARRIAKRVRQLGQQISQLYADSEQPLVLVVVLKGATVFAADLLRSLSIPAELEFVRASSYGSGSQSSGRVKLAHMVDGPLRDRDILLVEDIVDSGRTINVIRKELKSHKPASLRLVALLDRPARRELPVQIDFTGFTIPDRFVVGYGLDYAGLYRELPGVHALG</sequence>
<dbReference type="InterPro" id="IPR050408">
    <property type="entry name" value="HGPRT"/>
</dbReference>
<comment type="subcellular location">
    <subcellularLocation>
        <location evidence="2 15">Cytoplasm</location>
    </subcellularLocation>
</comment>
<dbReference type="InterPro" id="IPR000836">
    <property type="entry name" value="PRTase_dom"/>
</dbReference>
<comment type="pathway">
    <text evidence="4">Purine metabolism; GMP biosynthesis via salvage pathway; GMP from guanine: step 1/1.</text>
</comment>
<evidence type="ECO:0000256" key="1">
    <source>
        <dbReference type="ARBA" id="ARBA00001946"/>
    </source>
</evidence>
<dbReference type="GO" id="GO:0032264">
    <property type="term" value="P:IMP salvage"/>
    <property type="evidence" value="ECO:0007669"/>
    <property type="project" value="TreeGrafter"/>
</dbReference>
<evidence type="ECO:0000256" key="13">
    <source>
        <dbReference type="ARBA" id="ARBA00048811"/>
    </source>
</evidence>
<evidence type="ECO:0000256" key="3">
    <source>
        <dbReference type="ARBA" id="ARBA00004669"/>
    </source>
</evidence>